<accession>A0ABR9PME7</accession>
<dbReference type="EMBL" id="JAAIYO010000003">
    <property type="protein sequence ID" value="MBE4749070.1"/>
    <property type="molecule type" value="Genomic_DNA"/>
</dbReference>
<comment type="caution">
    <text evidence="1">The sequence shown here is derived from an EMBL/GenBank/DDBJ whole genome shotgun (WGS) entry which is preliminary data.</text>
</comment>
<name>A0ABR9PME7_9BACT</name>
<evidence type="ECO:0000313" key="2">
    <source>
        <dbReference type="Proteomes" id="UP001516472"/>
    </source>
</evidence>
<dbReference type="Pfam" id="PF20329">
    <property type="entry name" value="DUF6624"/>
    <property type="match status" value="1"/>
</dbReference>
<dbReference type="Proteomes" id="UP001516472">
    <property type="component" value="Unassembled WGS sequence"/>
</dbReference>
<sequence>MLRLDRLDHALRSEWTATEFKDRALERKLTALTTAGIAWLRDVIQEHGWPGHTLVGRAAAAAACRLVLHAECSLTFHRQCLRRLQDAAAQGEVPLQQVAYLTDVVRMRAGKKQLYGTKFRKVKGELVPYPIEKADAVDARRKQMELPSLRTYARRLQRRYLPS</sequence>
<evidence type="ECO:0000313" key="1">
    <source>
        <dbReference type="EMBL" id="MBE4749070.1"/>
    </source>
</evidence>
<gene>
    <name evidence="1" type="ORF">G4177_12950</name>
</gene>
<organism evidence="1 2">
    <name type="scientific">Corallococcus soli</name>
    <dbReference type="NCBI Taxonomy" id="2710757"/>
    <lineage>
        <taxon>Bacteria</taxon>
        <taxon>Pseudomonadati</taxon>
        <taxon>Myxococcota</taxon>
        <taxon>Myxococcia</taxon>
        <taxon>Myxococcales</taxon>
        <taxon>Cystobacterineae</taxon>
        <taxon>Myxococcaceae</taxon>
        <taxon>Corallococcus</taxon>
    </lineage>
</organism>
<dbReference type="InterPro" id="IPR046732">
    <property type="entry name" value="DUF6624"/>
</dbReference>
<keyword evidence="2" id="KW-1185">Reference proteome</keyword>
<reference evidence="1 2" key="1">
    <citation type="submission" date="2020-02" db="EMBL/GenBank/DDBJ databases">
        <authorList>
            <person name="Babadi Z.K."/>
            <person name="Risdian C."/>
            <person name="Ebrahimipour G.H."/>
            <person name="Wink J."/>
        </authorList>
    </citation>
    <scope>NUCLEOTIDE SEQUENCE [LARGE SCALE GENOMIC DNA]</scope>
    <source>
        <strain evidence="1 2">ZKHCc1 1396</strain>
    </source>
</reference>
<proteinExistence type="predicted"/>
<protein>
    <submittedName>
        <fullName evidence="1">Uncharacterized protein</fullName>
    </submittedName>
</protein>